<comment type="caution">
    <text evidence="3">Lacks conserved residue(s) required for the propagation of feature annotation.</text>
</comment>
<dbReference type="InterPro" id="IPR023415">
    <property type="entry name" value="LDLR_class-A_CS"/>
</dbReference>
<keyword evidence="4" id="KW-0732">Signal</keyword>
<dbReference type="Pfam" id="PF00024">
    <property type="entry name" value="PAN_1"/>
    <property type="match status" value="1"/>
</dbReference>
<dbReference type="Gene3D" id="3.10.100.10">
    <property type="entry name" value="Mannose-Binding Protein A, subunit A"/>
    <property type="match status" value="1"/>
</dbReference>
<reference evidence="7 8" key="1">
    <citation type="submission" date="2023-08" db="EMBL/GenBank/DDBJ databases">
        <title>A Necator americanus chromosomal reference genome.</title>
        <authorList>
            <person name="Ilik V."/>
            <person name="Petrzelkova K.J."/>
            <person name="Pardy F."/>
            <person name="Fuh T."/>
            <person name="Niatou-Singa F.S."/>
            <person name="Gouil Q."/>
            <person name="Baker L."/>
            <person name="Ritchie M.E."/>
            <person name="Jex A.R."/>
            <person name="Gazzola D."/>
            <person name="Li H."/>
            <person name="Toshio Fujiwara R."/>
            <person name="Zhan B."/>
            <person name="Aroian R.V."/>
            <person name="Pafco B."/>
            <person name="Schwarz E.M."/>
        </authorList>
    </citation>
    <scope>NUCLEOTIDE SEQUENCE [LARGE SCALE GENOMIC DNA]</scope>
    <source>
        <strain evidence="7 8">Aroian</strain>
        <tissue evidence="7">Whole animal</tissue>
    </source>
</reference>
<keyword evidence="2 3" id="KW-1015">Disulfide bond</keyword>
<evidence type="ECO:0000256" key="1">
    <source>
        <dbReference type="ARBA" id="ARBA00022572"/>
    </source>
</evidence>
<dbReference type="PROSITE" id="PS50068">
    <property type="entry name" value="LDLRA_2"/>
    <property type="match status" value="1"/>
</dbReference>
<dbReference type="SUPFAM" id="SSF56436">
    <property type="entry name" value="C-type lectin-like"/>
    <property type="match status" value="1"/>
</dbReference>
<name>A0ABR1DEC8_NECAM</name>
<dbReference type="PROSITE" id="PS01209">
    <property type="entry name" value="LDLRA_1"/>
    <property type="match status" value="1"/>
</dbReference>
<dbReference type="Gene3D" id="4.10.400.10">
    <property type="entry name" value="Low-density Lipoprotein Receptor"/>
    <property type="match status" value="1"/>
</dbReference>
<gene>
    <name evidence="7" type="primary">Necator_chrIV.g14653</name>
    <name evidence="7" type="ORF">RB195_001358</name>
</gene>
<dbReference type="SMART" id="SM00192">
    <property type="entry name" value="LDLa"/>
    <property type="match status" value="1"/>
</dbReference>
<proteinExistence type="predicted"/>
<dbReference type="Proteomes" id="UP001303046">
    <property type="component" value="Unassembled WGS sequence"/>
</dbReference>
<dbReference type="PROSITE" id="PS50041">
    <property type="entry name" value="C_TYPE_LECTIN_2"/>
    <property type="match status" value="1"/>
</dbReference>
<dbReference type="InterPro" id="IPR016186">
    <property type="entry name" value="C-type_lectin-like/link_sf"/>
</dbReference>
<keyword evidence="8" id="KW-1185">Reference proteome</keyword>
<feature type="chain" id="PRO_5047285335" description="Low-density lipoprotein receptor domain class A" evidence="4">
    <location>
        <begin position="17"/>
        <end position="486"/>
    </location>
</feature>
<evidence type="ECO:0000259" key="5">
    <source>
        <dbReference type="PROSITE" id="PS50041"/>
    </source>
</evidence>
<dbReference type="Gene3D" id="2.40.20.10">
    <property type="entry name" value="Plasminogen Kringle 4"/>
    <property type="match status" value="1"/>
</dbReference>
<dbReference type="InterPro" id="IPR038178">
    <property type="entry name" value="Kringle_sf"/>
</dbReference>
<keyword evidence="1" id="KW-0420">Kringle</keyword>
<dbReference type="SMART" id="SM00034">
    <property type="entry name" value="CLECT"/>
    <property type="match status" value="1"/>
</dbReference>
<feature type="domain" description="Apple" evidence="6">
    <location>
        <begin position="372"/>
        <end position="452"/>
    </location>
</feature>
<comment type="caution">
    <text evidence="7">The sequence shown here is derived from an EMBL/GenBank/DDBJ whole genome shotgun (WGS) entry which is preliminary data.</text>
</comment>
<feature type="signal peptide" evidence="4">
    <location>
        <begin position="1"/>
        <end position="16"/>
    </location>
</feature>
<sequence>MIGWILVAVAWSPVVCEEFTFRLRNDVLELRGQDGLFLPLCFSSAKEEYAEEICSSLGRYLASFEFVPLPPQPSYSIACVDGINCYSYINTYCRQGIAAKCAVDFCPPDSMPSGRYCLQTSVIISTSFSDAREACSFRVLSLPRESDRTALIQLISENFDERRTFFTSGFRGGSQWMWDDGTPIDFAVRGQGRCLAVTSGEFHAIECDSPGTALCEVARECVYHDEYDGRKNNTQNGLPCMKWNDPSVLFYGKSVGEQTGWDHNFCRILKEERANDDNLQVNPTQLSNNEIKRRKILLLLTPSCFSSPSIRNPCSIPECPESSSRIEFKADLSSSKCGPDFFACRDSGKCLPNDFHCDYEPDCNDASDEENCEDYLKYFELVGTLKIADKITEIWTYIPHVQGCARRCNESTLVCEAFSYESRTQTCLLTDSTEVSSNLAVKPTSKYYRKRFSTKDVHFKLVDYVLRVAKNHTWGHVCDDGFSSKF</sequence>
<evidence type="ECO:0008006" key="9">
    <source>
        <dbReference type="Google" id="ProtNLM"/>
    </source>
</evidence>
<dbReference type="InterPro" id="IPR016187">
    <property type="entry name" value="CTDL_fold"/>
</dbReference>
<dbReference type="InterPro" id="IPR013806">
    <property type="entry name" value="Kringle-like"/>
</dbReference>
<dbReference type="CDD" id="cd00112">
    <property type="entry name" value="LDLa"/>
    <property type="match status" value="1"/>
</dbReference>
<dbReference type="InterPro" id="IPR002172">
    <property type="entry name" value="LDrepeatLR_classA_rpt"/>
</dbReference>
<evidence type="ECO:0000259" key="6">
    <source>
        <dbReference type="PROSITE" id="PS50948"/>
    </source>
</evidence>
<evidence type="ECO:0000313" key="7">
    <source>
        <dbReference type="EMBL" id="KAK6748692.1"/>
    </source>
</evidence>
<accession>A0ABR1DEC8</accession>
<dbReference type="InterPro" id="IPR003609">
    <property type="entry name" value="Pan_app"/>
</dbReference>
<organism evidence="7 8">
    <name type="scientific">Necator americanus</name>
    <name type="common">Human hookworm</name>
    <dbReference type="NCBI Taxonomy" id="51031"/>
    <lineage>
        <taxon>Eukaryota</taxon>
        <taxon>Metazoa</taxon>
        <taxon>Ecdysozoa</taxon>
        <taxon>Nematoda</taxon>
        <taxon>Chromadorea</taxon>
        <taxon>Rhabditida</taxon>
        <taxon>Rhabditina</taxon>
        <taxon>Rhabditomorpha</taxon>
        <taxon>Strongyloidea</taxon>
        <taxon>Ancylostomatidae</taxon>
        <taxon>Bunostominae</taxon>
        <taxon>Necator</taxon>
    </lineage>
</organism>
<evidence type="ECO:0000313" key="8">
    <source>
        <dbReference type="Proteomes" id="UP001303046"/>
    </source>
</evidence>
<dbReference type="InterPro" id="IPR001304">
    <property type="entry name" value="C-type_lectin-like"/>
</dbReference>
<evidence type="ECO:0000256" key="2">
    <source>
        <dbReference type="ARBA" id="ARBA00023157"/>
    </source>
</evidence>
<dbReference type="SUPFAM" id="SSF57440">
    <property type="entry name" value="Kringle-like"/>
    <property type="match status" value="1"/>
</dbReference>
<dbReference type="Gene3D" id="3.50.4.10">
    <property type="entry name" value="Hepatocyte Growth Factor"/>
    <property type="match status" value="1"/>
</dbReference>
<dbReference type="SUPFAM" id="SSF57414">
    <property type="entry name" value="Hairpin loop containing domain-like"/>
    <property type="match status" value="1"/>
</dbReference>
<dbReference type="SUPFAM" id="SSF57424">
    <property type="entry name" value="LDL receptor-like module"/>
    <property type="match status" value="1"/>
</dbReference>
<dbReference type="InterPro" id="IPR036055">
    <property type="entry name" value="LDL_receptor-like_sf"/>
</dbReference>
<dbReference type="InterPro" id="IPR000001">
    <property type="entry name" value="Kringle"/>
</dbReference>
<dbReference type="PROSITE" id="PS50948">
    <property type="entry name" value="PAN"/>
    <property type="match status" value="1"/>
</dbReference>
<protein>
    <recommendedName>
        <fullName evidence="9">Low-density lipoprotein receptor domain class A</fullName>
    </recommendedName>
</protein>
<dbReference type="EMBL" id="JAVFWL010000004">
    <property type="protein sequence ID" value="KAK6748692.1"/>
    <property type="molecule type" value="Genomic_DNA"/>
</dbReference>
<evidence type="ECO:0000256" key="4">
    <source>
        <dbReference type="SAM" id="SignalP"/>
    </source>
</evidence>
<feature type="domain" description="C-type lectin" evidence="5">
    <location>
        <begin position="113"/>
        <end position="216"/>
    </location>
</feature>
<feature type="disulfide bond" evidence="3">
    <location>
        <begin position="357"/>
        <end position="372"/>
    </location>
</feature>
<dbReference type="Pfam" id="PF00057">
    <property type="entry name" value="Ldl_recept_a"/>
    <property type="match status" value="1"/>
</dbReference>
<dbReference type="SMART" id="SM00130">
    <property type="entry name" value="KR"/>
    <property type="match status" value="1"/>
</dbReference>
<evidence type="ECO:0000256" key="3">
    <source>
        <dbReference type="PROSITE-ProRule" id="PRU00124"/>
    </source>
</evidence>